<dbReference type="AlphaFoldDB" id="A0A3P8RZX6"/>
<organism evidence="1 2">
    <name type="scientific">Amphiprion percula</name>
    <name type="common">Orange clownfish</name>
    <name type="synonym">Lutjanus percula</name>
    <dbReference type="NCBI Taxonomy" id="161767"/>
    <lineage>
        <taxon>Eukaryota</taxon>
        <taxon>Metazoa</taxon>
        <taxon>Chordata</taxon>
        <taxon>Craniata</taxon>
        <taxon>Vertebrata</taxon>
        <taxon>Euteleostomi</taxon>
        <taxon>Actinopterygii</taxon>
        <taxon>Neopterygii</taxon>
        <taxon>Teleostei</taxon>
        <taxon>Neoteleostei</taxon>
        <taxon>Acanthomorphata</taxon>
        <taxon>Ovalentaria</taxon>
        <taxon>Pomacentridae</taxon>
        <taxon>Amphiprion</taxon>
    </lineage>
</organism>
<reference evidence="1" key="2">
    <citation type="submission" date="2025-08" db="UniProtKB">
        <authorList>
            <consortium name="Ensembl"/>
        </authorList>
    </citation>
    <scope>IDENTIFICATION</scope>
</reference>
<reference evidence="1 2" key="1">
    <citation type="submission" date="2018-03" db="EMBL/GenBank/DDBJ databases">
        <title>Finding Nemo's genes: A chromosome-scale reference assembly of the genome of the orange clownfish Amphiprion percula.</title>
        <authorList>
            <person name="Lehmann R."/>
        </authorList>
    </citation>
    <scope>NUCLEOTIDE SEQUENCE</scope>
</reference>
<keyword evidence="2" id="KW-1185">Reference proteome</keyword>
<evidence type="ECO:0000313" key="1">
    <source>
        <dbReference type="Ensembl" id="ENSAPEP00000005626.1"/>
    </source>
</evidence>
<sequence>ISVLNFFLIKTVAVRVCAHVRFPASLSSSLLCYTQSLKECQVDFFIPACVLMWRRPGHLLLLLFH</sequence>
<protein>
    <submittedName>
        <fullName evidence="1">Uncharacterized protein</fullName>
    </submittedName>
</protein>
<name>A0A3P8RZX6_AMPPE</name>
<dbReference type="Proteomes" id="UP000265080">
    <property type="component" value="Chromosome 7"/>
</dbReference>
<dbReference type="Ensembl" id="ENSAPET00000005775.1">
    <property type="protein sequence ID" value="ENSAPEP00000005626.1"/>
    <property type="gene ID" value="ENSAPEG00000004015.1"/>
</dbReference>
<reference evidence="1" key="3">
    <citation type="submission" date="2025-09" db="UniProtKB">
        <authorList>
            <consortium name="Ensembl"/>
        </authorList>
    </citation>
    <scope>IDENTIFICATION</scope>
</reference>
<evidence type="ECO:0000313" key="2">
    <source>
        <dbReference type="Proteomes" id="UP000265080"/>
    </source>
</evidence>
<accession>A0A3P8RZX6</accession>
<proteinExistence type="predicted"/>